<dbReference type="PANTHER" id="PTHR10917">
    <property type="entry name" value="DNA-DIRECTED RNA POLYMERASES I, II, AND III SUBUNIT RPABC3"/>
    <property type="match status" value="1"/>
</dbReference>
<dbReference type="GO" id="GO:0003899">
    <property type="term" value="F:DNA-directed RNA polymerase activity"/>
    <property type="evidence" value="ECO:0007669"/>
    <property type="project" value="UniProtKB-UniRule"/>
</dbReference>
<accession>A0A9P4TUY7</accession>
<keyword evidence="3 4" id="KW-0539">Nucleus</keyword>
<evidence type="ECO:0000256" key="3">
    <source>
        <dbReference type="ARBA" id="ARBA00023242"/>
    </source>
</evidence>
<name>A0A9P4TUY7_9PEZI</name>
<comment type="caution">
    <text evidence="5">The sequence shown here is derived from an EMBL/GenBank/DDBJ whole genome shotgun (WGS) entry which is preliminary data.</text>
</comment>
<dbReference type="Pfam" id="PF03870">
    <property type="entry name" value="RNA_pol_Rpb8"/>
    <property type="match status" value="1"/>
</dbReference>
<dbReference type="AlphaFoldDB" id="A0A9P4TUY7"/>
<dbReference type="GO" id="GO:0005736">
    <property type="term" value="C:RNA polymerase I complex"/>
    <property type="evidence" value="ECO:0007669"/>
    <property type="project" value="TreeGrafter"/>
</dbReference>
<dbReference type="OrthoDB" id="20018at2759"/>
<dbReference type="SMART" id="SM00658">
    <property type="entry name" value="RPOL8c"/>
    <property type="match status" value="1"/>
</dbReference>
<evidence type="ECO:0000313" key="5">
    <source>
        <dbReference type="EMBL" id="KAF2423658.1"/>
    </source>
</evidence>
<dbReference type="InterPro" id="IPR005570">
    <property type="entry name" value="RPABC3"/>
</dbReference>
<reference evidence="5" key="1">
    <citation type="journal article" date="2020" name="Stud. Mycol.">
        <title>101 Dothideomycetes genomes: a test case for predicting lifestyles and emergence of pathogens.</title>
        <authorList>
            <person name="Haridas S."/>
            <person name="Albert R."/>
            <person name="Binder M."/>
            <person name="Bloem J."/>
            <person name="Labutti K."/>
            <person name="Salamov A."/>
            <person name="Andreopoulos B."/>
            <person name="Baker S."/>
            <person name="Barry K."/>
            <person name="Bills G."/>
            <person name="Bluhm B."/>
            <person name="Cannon C."/>
            <person name="Castanera R."/>
            <person name="Culley D."/>
            <person name="Daum C."/>
            <person name="Ezra D."/>
            <person name="Gonzalez J."/>
            <person name="Henrissat B."/>
            <person name="Kuo A."/>
            <person name="Liang C."/>
            <person name="Lipzen A."/>
            <person name="Lutzoni F."/>
            <person name="Magnuson J."/>
            <person name="Mondo S."/>
            <person name="Nolan M."/>
            <person name="Ohm R."/>
            <person name="Pangilinan J."/>
            <person name="Park H.-J."/>
            <person name="Ramirez L."/>
            <person name="Alfaro M."/>
            <person name="Sun H."/>
            <person name="Tritt A."/>
            <person name="Yoshinaga Y."/>
            <person name="Zwiers L.-H."/>
            <person name="Turgeon B."/>
            <person name="Goodwin S."/>
            <person name="Spatafora J."/>
            <person name="Crous P."/>
            <person name="Grigoriev I."/>
        </authorList>
    </citation>
    <scope>NUCLEOTIDE SEQUENCE</scope>
    <source>
        <strain evidence="5">CBS 130266</strain>
    </source>
</reference>
<comment type="subcellular location">
    <subcellularLocation>
        <location evidence="1">Nucleus</location>
    </subcellularLocation>
</comment>
<dbReference type="GO" id="GO:0006351">
    <property type="term" value="P:DNA-templated transcription"/>
    <property type="evidence" value="ECO:0007669"/>
    <property type="project" value="UniProtKB-UniRule"/>
</dbReference>
<dbReference type="GO" id="GO:0005665">
    <property type="term" value="C:RNA polymerase II, core complex"/>
    <property type="evidence" value="ECO:0007669"/>
    <property type="project" value="UniProtKB-UniRule"/>
</dbReference>
<dbReference type="SUPFAM" id="SSF50249">
    <property type="entry name" value="Nucleic acid-binding proteins"/>
    <property type="match status" value="1"/>
</dbReference>
<dbReference type="Proteomes" id="UP000800235">
    <property type="component" value="Unassembled WGS sequence"/>
</dbReference>
<comment type="similarity">
    <text evidence="2 4">Belongs to the eukaryotic RPB8 RNA polymerase subunit family.</text>
</comment>
<evidence type="ECO:0000256" key="2">
    <source>
        <dbReference type="ARBA" id="ARBA00008912"/>
    </source>
</evidence>
<dbReference type="PANTHER" id="PTHR10917:SF0">
    <property type="entry name" value="DNA-DIRECTED RNA POLYMERASES I, II, AND III SUBUNIT RPABC3"/>
    <property type="match status" value="1"/>
</dbReference>
<dbReference type="PIRSF" id="PIRSF000779">
    <property type="entry name" value="RNA_pol_Rpb8"/>
    <property type="match status" value="1"/>
</dbReference>
<dbReference type="InterPro" id="IPR012340">
    <property type="entry name" value="NA-bd_OB-fold"/>
</dbReference>
<dbReference type="EMBL" id="MU007079">
    <property type="protein sequence ID" value="KAF2423658.1"/>
    <property type="molecule type" value="Genomic_DNA"/>
</dbReference>
<sequence>MADSQLYLDTFTIRPPPPGKDGLEPPCIIANKYDRVLRLKATSSDNSTLLSLDINTDMFQVSKGDTIEVLLASTLNLDGSKDAPEKGWRETGEQTLADMWDYVCYGRVYRFEEGAVGGDSINVYASFGGLLMELKGPYKKLTSLRINHVYLLVKK</sequence>
<dbReference type="GO" id="GO:0005666">
    <property type="term" value="C:RNA polymerase III complex"/>
    <property type="evidence" value="ECO:0007669"/>
    <property type="project" value="TreeGrafter"/>
</dbReference>
<proteinExistence type="inferred from homology"/>
<evidence type="ECO:0000313" key="6">
    <source>
        <dbReference type="Proteomes" id="UP000800235"/>
    </source>
</evidence>
<dbReference type="FunFam" id="2.40.50.140:FF:000191">
    <property type="entry name" value="DNA-directed RNA polymerases I, II, and III subunit RPABC3"/>
    <property type="match status" value="1"/>
</dbReference>
<gene>
    <name evidence="5" type="ORF">EJ08DRAFT_682160</name>
</gene>
<comment type="function">
    <text evidence="4">DNA-dependent RNA polymerase catalyzes the transcription of DNA into RNA using the four ribonucleoside triphosphates as substrates. Common component of RNA polymerases I, II and III which synthesize ribosomal RNA precursors, mRNA precursors and many functional non-coding RNAs, and small RNAs, such as 5S rRNA and tRNAs, respectively.</text>
</comment>
<evidence type="ECO:0000256" key="1">
    <source>
        <dbReference type="ARBA" id="ARBA00004123"/>
    </source>
</evidence>
<keyword evidence="6" id="KW-1185">Reference proteome</keyword>
<evidence type="ECO:0000256" key="4">
    <source>
        <dbReference type="PIRNR" id="PIRNR000779"/>
    </source>
</evidence>
<protein>
    <recommendedName>
        <fullName evidence="4">DNA-directed RNA polymerases I, II, and III subunit RPABC3</fullName>
    </recommendedName>
</protein>
<dbReference type="Gene3D" id="2.40.50.140">
    <property type="entry name" value="Nucleic acid-binding proteins"/>
    <property type="match status" value="1"/>
</dbReference>
<organism evidence="5 6">
    <name type="scientific">Tothia fuscella</name>
    <dbReference type="NCBI Taxonomy" id="1048955"/>
    <lineage>
        <taxon>Eukaryota</taxon>
        <taxon>Fungi</taxon>
        <taxon>Dikarya</taxon>
        <taxon>Ascomycota</taxon>
        <taxon>Pezizomycotina</taxon>
        <taxon>Dothideomycetes</taxon>
        <taxon>Pleosporomycetidae</taxon>
        <taxon>Venturiales</taxon>
        <taxon>Cylindrosympodiaceae</taxon>
        <taxon>Tothia</taxon>
    </lineage>
</organism>